<reference evidence="2 4" key="2">
    <citation type="submission" date="2018-10" db="EMBL/GenBank/DDBJ databases">
        <title>Whole Genome of Vibrio owensii strain 170502, isolated from Acute Hepatopancreatic Necrosis Disease (AHPND) shrimp.</title>
        <authorList>
            <person name="Yan M."/>
            <person name="Wang X."/>
            <person name="Wang Y."/>
        </authorList>
    </citation>
    <scope>NUCLEOTIDE SEQUENCE [LARGE SCALE GENOMIC DNA]</scope>
    <source>
        <strain evidence="2 4">1700302</strain>
    </source>
</reference>
<proteinExistence type="predicted"/>
<protein>
    <submittedName>
        <fullName evidence="3">Uncharacterized protein</fullName>
    </submittedName>
</protein>
<dbReference type="RefSeq" id="WP_054824819.1">
    <property type="nucleotide sequence ID" value="NZ_CP033138.1"/>
</dbReference>
<accession>A0AAP9KA95</accession>
<reference evidence="3" key="3">
    <citation type="submission" date="2019-11" db="EMBL/GenBank/DDBJ databases">
        <title>Complete genome sequence of Vibrio owensii SH-14 isolated from shrimp with acute hepatopancreatic necrosis diease.</title>
        <authorList>
            <person name="Liang X."/>
            <person name="Wang Y."/>
        </authorList>
    </citation>
    <scope>NUCLEOTIDE SEQUENCE</scope>
    <source>
        <strain evidence="3">SH14</strain>
    </source>
</reference>
<evidence type="ECO:0000313" key="2">
    <source>
        <dbReference type="EMBL" id="AYO18095.1"/>
    </source>
</evidence>
<dbReference type="Proteomes" id="UP000272136">
    <property type="component" value="Chromosome 2"/>
</dbReference>
<dbReference type="Proteomes" id="UP000390336">
    <property type="component" value="Chromosome 1"/>
</dbReference>
<dbReference type="AlphaFoldDB" id="A0AAP9KA95"/>
<sequence length="324" mass="35504">MPRIRRMEIVGEGVQRNGATVTREMLDSVVRNYNPEVRPPITLGHPKKGDDQMAALGRVANLRTETNDKGKYVLVGEMHYTPELEELEDSLKFEGQSAGIHPLKNKPGEYHLHHLAQLGQLPPAGDVKTKDVIQLSDDDFGDDCIYLSAYVGNATEEENDTMDFKKLMAAIAGYSDDEKKQLAETLGIKAAPVVEPPDGEDDKKKKGSDDLESEAVKKLQNSMASDRKSVLKDLLNDGTREISDAQKEALGKQIDAASTVELCDDGEGGFFNNTKAFIKTYPAKSSSTTTKVGDDDEFAELFKRVELADEGKGDAATPFSMEGF</sequence>
<feature type="region of interest" description="Disordered" evidence="1">
    <location>
        <begin position="188"/>
        <end position="213"/>
    </location>
</feature>
<evidence type="ECO:0000256" key="1">
    <source>
        <dbReference type="SAM" id="MobiDB-lite"/>
    </source>
</evidence>
<evidence type="ECO:0000313" key="5">
    <source>
        <dbReference type="Proteomes" id="UP000390336"/>
    </source>
</evidence>
<keyword evidence="4" id="KW-1185">Reference proteome</keyword>
<dbReference type="EMBL" id="CP045859">
    <property type="protein sequence ID" value="QGH47261.1"/>
    <property type="molecule type" value="Genomic_DNA"/>
</dbReference>
<organism evidence="3 5">
    <name type="scientific">Vibrio owensii</name>
    <dbReference type="NCBI Taxonomy" id="696485"/>
    <lineage>
        <taxon>Bacteria</taxon>
        <taxon>Pseudomonadati</taxon>
        <taxon>Pseudomonadota</taxon>
        <taxon>Gammaproteobacteria</taxon>
        <taxon>Vibrionales</taxon>
        <taxon>Vibrionaceae</taxon>
        <taxon>Vibrio</taxon>
    </lineage>
</organism>
<evidence type="ECO:0000313" key="4">
    <source>
        <dbReference type="Proteomes" id="UP000272136"/>
    </source>
</evidence>
<evidence type="ECO:0000313" key="3">
    <source>
        <dbReference type="EMBL" id="QGH47261.1"/>
    </source>
</evidence>
<dbReference type="EMBL" id="CP033138">
    <property type="protein sequence ID" value="AYO18095.1"/>
    <property type="molecule type" value="Genomic_DNA"/>
</dbReference>
<name>A0AAP9KA95_9VIBR</name>
<feature type="compositionally biased region" description="Basic and acidic residues" evidence="1">
    <location>
        <begin position="201"/>
        <end position="213"/>
    </location>
</feature>
<reference evidence="3 5" key="1">
    <citation type="journal article" date="2015" name="Genome Announc.">
        <title>Draft Genome Sequence of Vibrio owensii Strain SH-14, Which Causes Shrimp Acute Hepatopancreatic Necrosis Disease.</title>
        <authorList>
            <person name="Liu L."/>
            <person name="Xiao J."/>
            <person name="Xia X."/>
            <person name="Pan Y."/>
            <person name="Yan S."/>
            <person name="Wang Y."/>
        </authorList>
    </citation>
    <scope>NUCLEOTIDE SEQUENCE [LARGE SCALE GENOMIC DNA]</scope>
    <source>
        <strain evidence="3 5">SH14</strain>
    </source>
</reference>
<gene>
    <name evidence="3" type="ORF">APZ19_09260</name>
    <name evidence="2" type="ORF">D0812_27535</name>
</gene>